<dbReference type="PRINTS" id="PR00080">
    <property type="entry name" value="SDRFAMILY"/>
</dbReference>
<dbReference type="GO" id="GO:0006654">
    <property type="term" value="P:phosphatidic acid biosynthetic process"/>
    <property type="evidence" value="ECO:0007669"/>
    <property type="project" value="TreeGrafter"/>
</dbReference>
<dbReference type="GO" id="GO:0000140">
    <property type="term" value="F:acylglycerone-phosphate reductase (NADP+) activity"/>
    <property type="evidence" value="ECO:0007669"/>
    <property type="project" value="TreeGrafter"/>
</dbReference>
<dbReference type="PRINTS" id="PR00081">
    <property type="entry name" value="GDHRDH"/>
</dbReference>
<proteinExistence type="inferred from homology"/>
<evidence type="ECO:0000256" key="1">
    <source>
        <dbReference type="ARBA" id="ARBA00006484"/>
    </source>
</evidence>
<protein>
    <submittedName>
        <fullName evidence="4">Estradiol 17 beta-dehydrogenase</fullName>
    </submittedName>
</protein>
<dbReference type="Gene3D" id="3.40.50.720">
    <property type="entry name" value="NAD(P)-binding Rossmann-like Domain"/>
    <property type="match status" value="1"/>
</dbReference>
<dbReference type="EMBL" id="JAAGWQ010000079">
    <property type="protein sequence ID" value="KAF5669971.1"/>
    <property type="molecule type" value="Genomic_DNA"/>
</dbReference>
<dbReference type="Proteomes" id="UP000567885">
    <property type="component" value="Unassembled WGS sequence"/>
</dbReference>
<evidence type="ECO:0000313" key="4">
    <source>
        <dbReference type="EMBL" id="KAF5669971.1"/>
    </source>
</evidence>
<keyword evidence="5" id="KW-1185">Reference proteome</keyword>
<accession>A0A8H5TF27</accession>
<evidence type="ECO:0000256" key="2">
    <source>
        <dbReference type="ARBA" id="ARBA00023002"/>
    </source>
</evidence>
<dbReference type="GO" id="GO:0004806">
    <property type="term" value="F:triacylglycerol lipase activity"/>
    <property type="evidence" value="ECO:0007669"/>
    <property type="project" value="TreeGrafter"/>
</dbReference>
<evidence type="ECO:0000256" key="3">
    <source>
        <dbReference type="RuleBase" id="RU000363"/>
    </source>
</evidence>
<reference evidence="4 5" key="1">
    <citation type="submission" date="2020-05" db="EMBL/GenBank/DDBJ databases">
        <title>Identification and distribution of gene clusters putatively required for synthesis of sphingolipid metabolism inhibitors in phylogenetically diverse species of the filamentous fungus Fusarium.</title>
        <authorList>
            <person name="Kim H.-S."/>
            <person name="Busman M."/>
            <person name="Brown D.W."/>
            <person name="Divon H."/>
            <person name="Uhlig S."/>
            <person name="Proctor R.H."/>
        </authorList>
    </citation>
    <scope>NUCLEOTIDE SEQUENCE [LARGE SCALE GENOMIC DNA]</scope>
    <source>
        <strain evidence="4 5">NRRL 20693</strain>
    </source>
</reference>
<dbReference type="GO" id="GO:0005783">
    <property type="term" value="C:endoplasmic reticulum"/>
    <property type="evidence" value="ECO:0007669"/>
    <property type="project" value="TreeGrafter"/>
</dbReference>
<dbReference type="GO" id="GO:0005811">
    <property type="term" value="C:lipid droplet"/>
    <property type="evidence" value="ECO:0007669"/>
    <property type="project" value="TreeGrafter"/>
</dbReference>
<comment type="caution">
    <text evidence="4">The sequence shown here is derived from an EMBL/GenBank/DDBJ whole genome shotgun (WGS) entry which is preliminary data.</text>
</comment>
<keyword evidence="2" id="KW-0560">Oxidoreductase</keyword>
<dbReference type="InterPro" id="IPR036291">
    <property type="entry name" value="NAD(P)-bd_dom_sf"/>
</dbReference>
<dbReference type="OrthoDB" id="2102561at2759"/>
<dbReference type="InterPro" id="IPR002347">
    <property type="entry name" value="SDR_fam"/>
</dbReference>
<sequence>MKDRGWRVFASARNLAKLKTVQAAGIECINIDVGSVDSISAAVEEVKNLTGGSLDALINNAGGAYSMPIIHVDNQMSHDLFELNVFSVIRVTQAFVPLLLNSTHGALLVNNKSAMGLLGAGIPFQGMYAASKAAAASVTESLRLELGPFGIQVINMYTGGVKSGFWKNAPGVKLPEDSIYNIAKEDIESSMSGNEKGINKSVAEVWAKQVAGDLSRKKPSHAVYRGASAGLARFGTLFPTGTFDGTLKQAGAVDVLERKLMEQRTHPKTQ</sequence>
<dbReference type="PANTHER" id="PTHR44169:SF3">
    <property type="entry name" value="SHORT-CHAIN DEHYDROGENASE SRDE"/>
    <property type="match status" value="1"/>
</dbReference>
<comment type="similarity">
    <text evidence="1 3">Belongs to the short-chain dehydrogenases/reductases (SDR) family.</text>
</comment>
<dbReference type="AlphaFoldDB" id="A0A8H5TF27"/>
<evidence type="ECO:0000313" key="5">
    <source>
        <dbReference type="Proteomes" id="UP000567885"/>
    </source>
</evidence>
<dbReference type="Pfam" id="PF00106">
    <property type="entry name" value="adh_short"/>
    <property type="match status" value="1"/>
</dbReference>
<gene>
    <name evidence="4" type="ORF">FHETE_4654</name>
</gene>
<dbReference type="PANTHER" id="PTHR44169">
    <property type="entry name" value="NADPH-DEPENDENT 1-ACYLDIHYDROXYACETONE PHOSPHATE REDUCTASE"/>
    <property type="match status" value="1"/>
</dbReference>
<organism evidence="4 5">
    <name type="scientific">Fusarium heterosporum</name>
    <dbReference type="NCBI Taxonomy" id="42747"/>
    <lineage>
        <taxon>Eukaryota</taxon>
        <taxon>Fungi</taxon>
        <taxon>Dikarya</taxon>
        <taxon>Ascomycota</taxon>
        <taxon>Pezizomycotina</taxon>
        <taxon>Sordariomycetes</taxon>
        <taxon>Hypocreomycetidae</taxon>
        <taxon>Hypocreales</taxon>
        <taxon>Nectriaceae</taxon>
        <taxon>Fusarium</taxon>
        <taxon>Fusarium heterosporum species complex</taxon>
    </lineage>
</organism>
<dbReference type="GO" id="GO:0019433">
    <property type="term" value="P:triglyceride catabolic process"/>
    <property type="evidence" value="ECO:0007669"/>
    <property type="project" value="TreeGrafter"/>
</dbReference>
<name>A0A8H5TF27_FUSHE</name>
<dbReference type="SUPFAM" id="SSF51735">
    <property type="entry name" value="NAD(P)-binding Rossmann-fold domains"/>
    <property type="match status" value="1"/>
</dbReference>